<dbReference type="GO" id="GO:0016787">
    <property type="term" value="F:hydrolase activity"/>
    <property type="evidence" value="ECO:0007669"/>
    <property type="project" value="UniProtKB-KW"/>
</dbReference>
<dbReference type="PRINTS" id="PR00412">
    <property type="entry name" value="EPOXHYDRLASE"/>
</dbReference>
<evidence type="ECO:0000313" key="3">
    <source>
        <dbReference type="Proteomes" id="UP001081283"/>
    </source>
</evidence>
<dbReference type="Proteomes" id="UP001081283">
    <property type="component" value="Unassembled WGS sequence"/>
</dbReference>
<dbReference type="Pfam" id="PF00561">
    <property type="entry name" value="Abhydrolase_1"/>
    <property type="match status" value="1"/>
</dbReference>
<protein>
    <submittedName>
        <fullName evidence="2">Alpha/beta fold hydrolase</fullName>
    </submittedName>
</protein>
<dbReference type="PANTHER" id="PTHR43798:SF5">
    <property type="entry name" value="MONOACYLGLYCEROL LIPASE ABHD6"/>
    <property type="match status" value="1"/>
</dbReference>
<dbReference type="Gene3D" id="3.40.50.1820">
    <property type="entry name" value="alpha/beta hydrolase"/>
    <property type="match status" value="1"/>
</dbReference>
<dbReference type="PANTHER" id="PTHR43798">
    <property type="entry name" value="MONOACYLGLYCEROL LIPASE"/>
    <property type="match status" value="1"/>
</dbReference>
<dbReference type="InterPro" id="IPR000639">
    <property type="entry name" value="Epox_hydrolase-like"/>
</dbReference>
<dbReference type="PRINTS" id="PR00111">
    <property type="entry name" value="ABHYDROLASE"/>
</dbReference>
<dbReference type="InterPro" id="IPR050266">
    <property type="entry name" value="AB_hydrolase_sf"/>
</dbReference>
<feature type="domain" description="AB hydrolase-1" evidence="1">
    <location>
        <begin position="16"/>
        <end position="242"/>
    </location>
</feature>
<name>A0ABT3YK04_9HYPH</name>
<comment type="caution">
    <text evidence="2">The sequence shown here is derived from an EMBL/GenBank/DDBJ whole genome shotgun (WGS) entry which is preliminary data.</text>
</comment>
<organism evidence="2 3">
    <name type="scientific">Hoeflea ulvae</name>
    <dbReference type="NCBI Taxonomy" id="2983764"/>
    <lineage>
        <taxon>Bacteria</taxon>
        <taxon>Pseudomonadati</taxon>
        <taxon>Pseudomonadota</taxon>
        <taxon>Alphaproteobacteria</taxon>
        <taxon>Hyphomicrobiales</taxon>
        <taxon>Rhizobiaceae</taxon>
        <taxon>Hoeflea</taxon>
    </lineage>
</organism>
<evidence type="ECO:0000259" key="1">
    <source>
        <dbReference type="Pfam" id="PF00561"/>
    </source>
</evidence>
<gene>
    <name evidence="2" type="ORF">OEG82_19685</name>
</gene>
<keyword evidence="3" id="KW-1185">Reference proteome</keyword>
<reference evidence="2" key="1">
    <citation type="submission" date="2022-10" db="EMBL/GenBank/DDBJ databases">
        <title>Hoeflea sp. J2-29, isolated from marine algae.</title>
        <authorList>
            <person name="Kristyanto S."/>
            <person name="Kim J.M."/>
            <person name="Jeon C.O."/>
        </authorList>
    </citation>
    <scope>NUCLEOTIDE SEQUENCE</scope>
    <source>
        <strain evidence="2">J2-29</strain>
    </source>
</reference>
<evidence type="ECO:0000313" key="2">
    <source>
        <dbReference type="EMBL" id="MCY0096219.1"/>
    </source>
</evidence>
<proteinExistence type="predicted"/>
<dbReference type="InterPro" id="IPR000073">
    <property type="entry name" value="AB_hydrolase_1"/>
</dbReference>
<dbReference type="InterPro" id="IPR029058">
    <property type="entry name" value="AB_hydrolase_fold"/>
</dbReference>
<keyword evidence="2" id="KW-0378">Hydrolase</keyword>
<sequence>MTGLHMEFSGPEVGTPLVLLHGFGGDHSAWDAVKALMPETTRIIAVDLPGHGGSLDAEGRGGAGRMAKAILAGLDAAGVGRFHLAGHSMGGAVSALMAMRAPDRVASLTLVAPGGIAREINAGLLARYAKATSEAEIRACLKEMSAPGFVATDAVVEHFVAARSKPGQLEALNETYLAMFPDGPGKGQGVLPGEALAALGMPVAVIWGTGDTVLPCPKPPALPANFAYSVLPGLGHMLPEEAPDAIVRVLEQALATPD</sequence>
<dbReference type="EMBL" id="JAOVZQ010000001">
    <property type="protein sequence ID" value="MCY0096219.1"/>
    <property type="molecule type" value="Genomic_DNA"/>
</dbReference>
<dbReference type="SUPFAM" id="SSF53474">
    <property type="entry name" value="alpha/beta-Hydrolases"/>
    <property type="match status" value="1"/>
</dbReference>
<dbReference type="RefSeq" id="WP_267614058.1">
    <property type="nucleotide sequence ID" value="NZ_JAOVZQ010000001.1"/>
</dbReference>
<accession>A0ABT3YK04</accession>